<evidence type="ECO:0000259" key="3">
    <source>
        <dbReference type="PROSITE" id="PS50837"/>
    </source>
</evidence>
<keyword evidence="2" id="KW-0812">Transmembrane</keyword>
<dbReference type="InterPro" id="IPR055496">
    <property type="entry name" value="DUF7068"/>
</dbReference>
<dbReference type="Pfam" id="PF05729">
    <property type="entry name" value="NACHT"/>
    <property type="match status" value="1"/>
</dbReference>
<dbReference type="Gene3D" id="3.40.50.300">
    <property type="entry name" value="P-loop containing nucleotide triphosphate hydrolases"/>
    <property type="match status" value="1"/>
</dbReference>
<dbReference type="SUPFAM" id="SSF53474">
    <property type="entry name" value="alpha/beta-Hydrolases"/>
    <property type="match status" value="1"/>
</dbReference>
<dbReference type="PROSITE" id="PS50837">
    <property type="entry name" value="NACHT"/>
    <property type="match status" value="1"/>
</dbReference>
<dbReference type="InterPro" id="IPR016024">
    <property type="entry name" value="ARM-type_fold"/>
</dbReference>
<dbReference type="InterPro" id="IPR011989">
    <property type="entry name" value="ARM-like"/>
</dbReference>
<organism evidence="4 5">
    <name type="scientific">Neurospora tetraspora</name>
    <dbReference type="NCBI Taxonomy" id="94610"/>
    <lineage>
        <taxon>Eukaryota</taxon>
        <taxon>Fungi</taxon>
        <taxon>Dikarya</taxon>
        <taxon>Ascomycota</taxon>
        <taxon>Pezizomycotina</taxon>
        <taxon>Sordariomycetes</taxon>
        <taxon>Sordariomycetidae</taxon>
        <taxon>Sordariales</taxon>
        <taxon>Sordariaceae</taxon>
        <taxon>Neurospora</taxon>
    </lineage>
</organism>
<evidence type="ECO:0000313" key="4">
    <source>
        <dbReference type="EMBL" id="KAK3338505.1"/>
    </source>
</evidence>
<dbReference type="InterPro" id="IPR029058">
    <property type="entry name" value="AB_hydrolase_fold"/>
</dbReference>
<keyword evidence="2" id="KW-1133">Transmembrane helix</keyword>
<dbReference type="InterPro" id="IPR027417">
    <property type="entry name" value="P-loop_NTPase"/>
</dbReference>
<dbReference type="Gene3D" id="1.25.10.10">
    <property type="entry name" value="Leucine-rich Repeat Variant"/>
    <property type="match status" value="3"/>
</dbReference>
<protein>
    <submittedName>
        <fullName evidence="4">Armadillo-type protein</fullName>
    </submittedName>
</protein>
<reference evidence="4" key="1">
    <citation type="journal article" date="2023" name="Mol. Phylogenet. Evol.">
        <title>Genome-scale phylogeny and comparative genomics of the fungal order Sordariales.</title>
        <authorList>
            <person name="Hensen N."/>
            <person name="Bonometti L."/>
            <person name="Westerberg I."/>
            <person name="Brannstrom I.O."/>
            <person name="Guillou S."/>
            <person name="Cros-Aarteil S."/>
            <person name="Calhoun S."/>
            <person name="Haridas S."/>
            <person name="Kuo A."/>
            <person name="Mondo S."/>
            <person name="Pangilinan J."/>
            <person name="Riley R."/>
            <person name="LaButti K."/>
            <person name="Andreopoulos B."/>
            <person name="Lipzen A."/>
            <person name="Chen C."/>
            <person name="Yan M."/>
            <person name="Daum C."/>
            <person name="Ng V."/>
            <person name="Clum A."/>
            <person name="Steindorff A."/>
            <person name="Ohm R.A."/>
            <person name="Martin F."/>
            <person name="Silar P."/>
            <person name="Natvig D.O."/>
            <person name="Lalanne C."/>
            <person name="Gautier V."/>
            <person name="Ament-Velasquez S.L."/>
            <person name="Kruys A."/>
            <person name="Hutchinson M.I."/>
            <person name="Powell A.J."/>
            <person name="Barry K."/>
            <person name="Miller A.N."/>
            <person name="Grigoriev I.V."/>
            <person name="Debuchy R."/>
            <person name="Gladieux P."/>
            <person name="Hiltunen Thoren M."/>
            <person name="Johannesson H."/>
        </authorList>
    </citation>
    <scope>NUCLEOTIDE SEQUENCE</scope>
    <source>
        <strain evidence="4">CBS 560.94</strain>
    </source>
</reference>
<dbReference type="Proteomes" id="UP001278500">
    <property type="component" value="Unassembled WGS sequence"/>
</dbReference>
<dbReference type="PANTHER" id="PTHR46844:SF1">
    <property type="entry name" value="SLR5058 PROTEIN"/>
    <property type="match status" value="1"/>
</dbReference>
<dbReference type="Pfam" id="PF23238">
    <property type="entry name" value="DUF7068"/>
    <property type="match status" value="1"/>
</dbReference>
<comment type="caution">
    <text evidence="4">The sequence shown here is derived from an EMBL/GenBank/DDBJ whole genome shotgun (WGS) entry which is preliminary data.</text>
</comment>
<proteinExistence type="predicted"/>
<evidence type="ECO:0000256" key="1">
    <source>
        <dbReference type="SAM" id="MobiDB-lite"/>
    </source>
</evidence>
<dbReference type="EMBL" id="JAUEPP010000008">
    <property type="protein sequence ID" value="KAK3338505.1"/>
    <property type="molecule type" value="Genomic_DNA"/>
</dbReference>
<feature type="compositionally biased region" description="Polar residues" evidence="1">
    <location>
        <begin position="37"/>
        <end position="64"/>
    </location>
</feature>
<dbReference type="GeneID" id="87860610"/>
<reference evidence="4" key="2">
    <citation type="submission" date="2023-06" db="EMBL/GenBank/DDBJ databases">
        <authorList>
            <consortium name="Lawrence Berkeley National Laboratory"/>
            <person name="Haridas S."/>
            <person name="Hensen N."/>
            <person name="Bonometti L."/>
            <person name="Westerberg I."/>
            <person name="Brannstrom I.O."/>
            <person name="Guillou S."/>
            <person name="Cros-Aarteil S."/>
            <person name="Calhoun S."/>
            <person name="Kuo A."/>
            <person name="Mondo S."/>
            <person name="Pangilinan J."/>
            <person name="Riley R."/>
            <person name="Labutti K."/>
            <person name="Andreopoulos B."/>
            <person name="Lipzen A."/>
            <person name="Chen C."/>
            <person name="Yanf M."/>
            <person name="Daum C."/>
            <person name="Ng V."/>
            <person name="Clum A."/>
            <person name="Steindorff A."/>
            <person name="Ohm R."/>
            <person name="Martin F."/>
            <person name="Silar P."/>
            <person name="Natvig D."/>
            <person name="Lalanne C."/>
            <person name="Gautier V."/>
            <person name="Ament-Velasquez S.L."/>
            <person name="Kruys A."/>
            <person name="Hutchinson M.I."/>
            <person name="Powell A.J."/>
            <person name="Barry K."/>
            <person name="Miller A.N."/>
            <person name="Grigoriev I.V."/>
            <person name="Debuchy R."/>
            <person name="Gladieux P."/>
            <person name="Thoren M.H."/>
            <person name="Johannesson H."/>
        </authorList>
    </citation>
    <scope>NUCLEOTIDE SEQUENCE</scope>
    <source>
        <strain evidence="4">CBS 560.94</strain>
    </source>
</reference>
<dbReference type="InterPro" id="IPR007111">
    <property type="entry name" value="NACHT_NTPase"/>
</dbReference>
<keyword evidence="5" id="KW-1185">Reference proteome</keyword>
<dbReference type="RefSeq" id="XP_062677956.1">
    <property type="nucleotide sequence ID" value="XM_062823456.1"/>
</dbReference>
<name>A0AAE0J8H9_9PEZI</name>
<dbReference type="SUPFAM" id="SSF48371">
    <property type="entry name" value="ARM repeat"/>
    <property type="match status" value="2"/>
</dbReference>
<feature type="transmembrane region" description="Helical" evidence="2">
    <location>
        <begin position="6"/>
        <end position="31"/>
    </location>
</feature>
<feature type="region of interest" description="Disordered" evidence="1">
    <location>
        <begin position="35"/>
        <end position="64"/>
    </location>
</feature>
<keyword evidence="2" id="KW-0472">Membrane</keyword>
<feature type="domain" description="NACHT" evidence="3">
    <location>
        <begin position="451"/>
        <end position="583"/>
    </location>
</feature>
<dbReference type="PANTHER" id="PTHR46844">
    <property type="entry name" value="SLR5058 PROTEIN"/>
    <property type="match status" value="1"/>
</dbReference>
<evidence type="ECO:0000313" key="5">
    <source>
        <dbReference type="Proteomes" id="UP001278500"/>
    </source>
</evidence>
<gene>
    <name evidence="4" type="ORF">B0H65DRAFT_324901</name>
</gene>
<evidence type="ECO:0000256" key="2">
    <source>
        <dbReference type="SAM" id="Phobius"/>
    </source>
</evidence>
<sequence length="1586" mass="177416">MDVNEGISLVVWTTVLCLFVCATAAWLWFYAPAGSGTAPSSPTKPASDSTRSTQRGFHLNQVNKDNGDTDIDIIAIHGLDTKSPDTWTWRDRRNPNGVNWLADLLPVDVEKARIFTLDWPADLLQPSDLVPKLDGEIVTLLIDGIDRELLAKNKTKDRPILFIASCLGGIILMRALTTAADHECTTSCYCLRKATRGIIFLATPFRGTSFQEVAHWADPGLTAWALIRDRKVSKLLDSVKGSTFDLEALVRKFTRFCQHPNWPFLVFNFYELGMTSLWRKIFPWLPTLFFKGKPLVGRSSATLDIVLEPLPLDRTHGLMNKFGSRECEDYKKVAGKIKDFIGTIREGTPLAQADAWIREKCYTKDRLNIERLSGTKLPMDQCYINLSIIERTGEDKDRSKKKSEEESVSQSSPFSLTARLKVETPNATIQVDLPSLFKEREEPNGRKIQPRRILIRGRAGVGKTTLCKKIVYSFMHGELPKWTELFDRVLWVPLRNLKLEDRRRADYRFTDLFIHEYFSMANCREDLAQALYNTLLDAPEKRSRTLFLLDGLDEVSQGLSEGGMSSFLDVLLDQPNVIITSRPYGKPLAGLHLELETIGFYPNQVEAYINKVFTEYSDTAVRVQSFLNARSLLQGLMRIPIQLDALCFAWNGSINSSSKLNTMTDVYQAIDQSLWKKDILRLGKKHDNELVEAAYIQESGWTEIENLVSTEILLLEILAFTGLQNDTIEFDSRHLDQILYHFADILPGFLPSKTMPHLSFLRTSDLMETSYRTYHFLHLTYQEYFAARYFVRQWKANKRLKCLALNGQKNENITFIEAIQFLGENKYTARYDILWRFVAGFFDAEGKAEKFFQAIEDEPHDLLGPTHQRLVIHCLSEVSTEMSLRKRLEVKLKEWLLFEYKFTGKTRLASEVEFPESALLETLQEVGIDEKFTILKWVATRPTIPPPIVILVTSWLEDGEFITGKRDVLLALQAQSSLSDELLTAVVARLGDEDWDVRLAALGVLQAQSSLSDERLTVVIARLGDEDCEVRWAALRVLQAQSSLSDELLTAVIARLGDEDCEVRWAASGVLQAQSSLSGELLTAVIARLGDEDWEVRLAALGVLQAQSSLSDELLTAVIARLGDKNRKVTLAASDVLQAQSSLSDKRPTAVIARLGDEDWDVRRAALGVLQAQSSLSDERPTAVIARLGDKNRKVTLAALRVLQAQSSLSDERLTAVIARLGDEDSNVRLAALVVLQAQSSLSDELLTAVIARLGDEDRDVRLAALGVLQAQSSLSNERLTAVVARLGDGDSNVRLAALGVLQAQSSLSNERLTAVVARLGDGDSNVRLAALRVLQAQSSLSNERLTAVVARLGDEDRDVRRAALVVLQAQSSLSDELLMAVVARLGDKDWEVRWAASDVLQAQSSLSGELLTAVIAHLGDEDLDVRRAALVVLQAQSSLSDELLMAVVARLGDEDTRVRLAALRVLQAQSSLSNGVLTALALLLESERVGDLAEALLRRYKEFYTTLLNGKFVEPLFKFFLRGSFDEQWSWYVIDMKSCVNMPEWVGSTSIDDGKEFMNMVTRARQGIPSTGVTNGRSDLPKWDS</sequence>
<dbReference type="SUPFAM" id="SSF52540">
    <property type="entry name" value="P-loop containing nucleoside triphosphate hydrolases"/>
    <property type="match status" value="1"/>
</dbReference>
<accession>A0AAE0J8H9</accession>